<keyword evidence="1" id="KW-0472">Membrane</keyword>
<protein>
    <submittedName>
        <fullName evidence="2">Uncharacterized protein</fullName>
    </submittedName>
</protein>
<reference evidence="2 3" key="1">
    <citation type="journal article" date="2011" name="Science">
        <title>The ecoresponsive genome of Daphnia pulex.</title>
        <authorList>
            <person name="Colbourne J.K."/>
            <person name="Pfrender M.E."/>
            <person name="Gilbert D."/>
            <person name="Thomas W.K."/>
            <person name="Tucker A."/>
            <person name="Oakley T.H."/>
            <person name="Tokishita S."/>
            <person name="Aerts A."/>
            <person name="Arnold G.J."/>
            <person name="Basu M.K."/>
            <person name="Bauer D.J."/>
            <person name="Caceres C.E."/>
            <person name="Carmel L."/>
            <person name="Casola C."/>
            <person name="Choi J.H."/>
            <person name="Detter J.C."/>
            <person name="Dong Q."/>
            <person name="Dusheyko S."/>
            <person name="Eads B.D."/>
            <person name="Frohlich T."/>
            <person name="Geiler-Samerotte K.A."/>
            <person name="Gerlach D."/>
            <person name="Hatcher P."/>
            <person name="Jogdeo S."/>
            <person name="Krijgsveld J."/>
            <person name="Kriventseva E.V."/>
            <person name="Kultz D."/>
            <person name="Laforsch C."/>
            <person name="Lindquist E."/>
            <person name="Lopez J."/>
            <person name="Manak J.R."/>
            <person name="Muller J."/>
            <person name="Pangilinan J."/>
            <person name="Patwardhan R.P."/>
            <person name="Pitluck S."/>
            <person name="Pritham E.J."/>
            <person name="Rechtsteiner A."/>
            <person name="Rho M."/>
            <person name="Rogozin I.B."/>
            <person name="Sakarya O."/>
            <person name="Salamov A."/>
            <person name="Schaack S."/>
            <person name="Shapiro H."/>
            <person name="Shiga Y."/>
            <person name="Skalitzky C."/>
            <person name="Smith Z."/>
            <person name="Souvorov A."/>
            <person name="Sung W."/>
            <person name="Tang Z."/>
            <person name="Tsuchiya D."/>
            <person name="Tu H."/>
            <person name="Vos H."/>
            <person name="Wang M."/>
            <person name="Wolf Y.I."/>
            <person name="Yamagata H."/>
            <person name="Yamada T."/>
            <person name="Ye Y."/>
            <person name="Shaw J.R."/>
            <person name="Andrews J."/>
            <person name="Crease T.J."/>
            <person name="Tang H."/>
            <person name="Lucas S.M."/>
            <person name="Robertson H.M."/>
            <person name="Bork P."/>
            <person name="Koonin E.V."/>
            <person name="Zdobnov E.M."/>
            <person name="Grigoriev I.V."/>
            <person name="Lynch M."/>
            <person name="Boore J.L."/>
        </authorList>
    </citation>
    <scope>NUCLEOTIDE SEQUENCE [LARGE SCALE GENOMIC DNA]</scope>
</reference>
<dbReference type="AlphaFoldDB" id="E9G3S1"/>
<keyword evidence="1" id="KW-0812">Transmembrane</keyword>
<name>E9G3S1_DAPPU</name>
<organism evidence="2 3">
    <name type="scientific">Daphnia pulex</name>
    <name type="common">Water flea</name>
    <dbReference type="NCBI Taxonomy" id="6669"/>
    <lineage>
        <taxon>Eukaryota</taxon>
        <taxon>Metazoa</taxon>
        <taxon>Ecdysozoa</taxon>
        <taxon>Arthropoda</taxon>
        <taxon>Crustacea</taxon>
        <taxon>Branchiopoda</taxon>
        <taxon>Diplostraca</taxon>
        <taxon>Cladocera</taxon>
        <taxon>Anomopoda</taxon>
        <taxon>Daphniidae</taxon>
        <taxon>Daphnia</taxon>
    </lineage>
</organism>
<accession>E9G3S1</accession>
<dbReference type="Proteomes" id="UP000000305">
    <property type="component" value="Unassembled WGS sequence"/>
</dbReference>
<gene>
    <name evidence="2" type="ORF">DAPPUDRAFT_237375</name>
</gene>
<dbReference type="HOGENOM" id="CLU_2742642_0_0_1"/>
<dbReference type="EMBL" id="GL732531">
    <property type="protein sequence ID" value="EFX85816.1"/>
    <property type="molecule type" value="Genomic_DNA"/>
</dbReference>
<dbReference type="InParanoid" id="E9G3S1"/>
<feature type="transmembrane region" description="Helical" evidence="1">
    <location>
        <begin position="20"/>
        <end position="44"/>
    </location>
</feature>
<sequence>MKKVMRKVSLTTPAKCDLVLEVIVMTPGGFAVVYFAGGYTYYAIVIPMPKLLDNSYAVAKPFQVSVRADFC</sequence>
<keyword evidence="3" id="KW-1185">Reference proteome</keyword>
<dbReference type="KEGG" id="dpx:DAPPUDRAFT_237375"/>
<evidence type="ECO:0000256" key="1">
    <source>
        <dbReference type="SAM" id="Phobius"/>
    </source>
</evidence>
<proteinExistence type="predicted"/>
<evidence type="ECO:0000313" key="2">
    <source>
        <dbReference type="EMBL" id="EFX85816.1"/>
    </source>
</evidence>
<evidence type="ECO:0000313" key="3">
    <source>
        <dbReference type="Proteomes" id="UP000000305"/>
    </source>
</evidence>
<keyword evidence="1" id="KW-1133">Transmembrane helix</keyword>